<organism evidence="5 6">
    <name type="scientific">Novipirellula herctigrandis</name>
    <dbReference type="NCBI Taxonomy" id="2527986"/>
    <lineage>
        <taxon>Bacteria</taxon>
        <taxon>Pseudomonadati</taxon>
        <taxon>Planctomycetota</taxon>
        <taxon>Planctomycetia</taxon>
        <taxon>Pirellulales</taxon>
        <taxon>Pirellulaceae</taxon>
        <taxon>Novipirellula</taxon>
    </lineage>
</organism>
<dbReference type="GO" id="GO:0016020">
    <property type="term" value="C:membrane"/>
    <property type="evidence" value="ECO:0007669"/>
    <property type="project" value="GOC"/>
</dbReference>
<dbReference type="CDD" id="cd06442">
    <property type="entry name" value="DPM1_like"/>
    <property type="match status" value="1"/>
</dbReference>
<feature type="domain" description="Glycosyltransferase 2-like" evidence="4">
    <location>
        <begin position="21"/>
        <end position="188"/>
    </location>
</feature>
<comment type="similarity">
    <text evidence="1">Belongs to the glycosyltransferase 2 family.</text>
</comment>
<dbReference type="InterPro" id="IPR029044">
    <property type="entry name" value="Nucleotide-diphossugar_trans"/>
</dbReference>
<dbReference type="PANTHER" id="PTHR43398">
    <property type="entry name" value="DOLICHOL-PHOSPHATE MANNOSYLTRANSFERASE SUBUNIT 1"/>
    <property type="match status" value="1"/>
</dbReference>
<evidence type="ECO:0000256" key="2">
    <source>
        <dbReference type="ARBA" id="ARBA00022676"/>
    </source>
</evidence>
<evidence type="ECO:0000313" key="6">
    <source>
        <dbReference type="Proteomes" id="UP000315010"/>
    </source>
</evidence>
<dbReference type="PANTHER" id="PTHR43398:SF1">
    <property type="entry name" value="DOLICHOL-PHOSPHATE MANNOSYLTRANSFERASE SUBUNIT 1"/>
    <property type="match status" value="1"/>
</dbReference>
<keyword evidence="2 5" id="KW-0328">Glycosyltransferase</keyword>
<dbReference type="OrthoDB" id="9810303at2"/>
<dbReference type="Proteomes" id="UP000315010">
    <property type="component" value="Unassembled WGS sequence"/>
</dbReference>
<dbReference type="AlphaFoldDB" id="A0A5C5YNP9"/>
<dbReference type="InterPro" id="IPR001173">
    <property type="entry name" value="Glyco_trans_2-like"/>
</dbReference>
<keyword evidence="6" id="KW-1185">Reference proteome</keyword>
<dbReference type="FunFam" id="3.90.550.10:FF:000122">
    <property type="entry name" value="Dolichol-phosphate mannosyltransferase subunit 1"/>
    <property type="match status" value="1"/>
</dbReference>
<dbReference type="GO" id="GO:0047267">
    <property type="term" value="F:undecaprenyl-phosphate mannosyltransferase activity"/>
    <property type="evidence" value="ECO:0007669"/>
    <property type="project" value="UniProtKB-EC"/>
</dbReference>
<name>A0A5C5YNP9_9BACT</name>
<gene>
    <name evidence="5" type="ORF">CA13_70210</name>
</gene>
<dbReference type="Gene3D" id="3.90.550.10">
    <property type="entry name" value="Spore Coat Polysaccharide Biosynthesis Protein SpsA, Chain A"/>
    <property type="match status" value="1"/>
</dbReference>
<evidence type="ECO:0000313" key="5">
    <source>
        <dbReference type="EMBL" id="TWT76526.1"/>
    </source>
</evidence>
<dbReference type="RefSeq" id="WP_146404278.1">
    <property type="nucleotide sequence ID" value="NZ_SJPJ01000002.1"/>
</dbReference>
<proteinExistence type="inferred from homology"/>
<evidence type="ECO:0000256" key="3">
    <source>
        <dbReference type="ARBA" id="ARBA00022679"/>
    </source>
</evidence>
<protein>
    <submittedName>
        <fullName evidence="5">Undecaprenyl-phosphate mannosyltransferase</fullName>
        <ecNumber evidence="5">2.4.1.54</ecNumber>
    </submittedName>
</protein>
<dbReference type="EC" id="2.4.1.54" evidence="5"/>
<dbReference type="Pfam" id="PF00535">
    <property type="entry name" value="Glycos_transf_2"/>
    <property type="match status" value="1"/>
</dbReference>
<accession>A0A5C5YNP9</accession>
<dbReference type="InterPro" id="IPR039528">
    <property type="entry name" value="DPM1-like"/>
</dbReference>
<evidence type="ECO:0000256" key="1">
    <source>
        <dbReference type="ARBA" id="ARBA00006739"/>
    </source>
</evidence>
<dbReference type="EMBL" id="SJPJ01000002">
    <property type="protein sequence ID" value="TWT76526.1"/>
    <property type="molecule type" value="Genomic_DNA"/>
</dbReference>
<evidence type="ECO:0000259" key="4">
    <source>
        <dbReference type="Pfam" id="PF00535"/>
    </source>
</evidence>
<reference evidence="5 6" key="1">
    <citation type="submission" date="2019-02" db="EMBL/GenBank/DDBJ databases">
        <title>Deep-cultivation of Planctomycetes and their phenomic and genomic characterization uncovers novel biology.</title>
        <authorList>
            <person name="Wiegand S."/>
            <person name="Jogler M."/>
            <person name="Boedeker C."/>
            <person name="Pinto D."/>
            <person name="Vollmers J."/>
            <person name="Rivas-Marin E."/>
            <person name="Kohn T."/>
            <person name="Peeters S.H."/>
            <person name="Heuer A."/>
            <person name="Rast P."/>
            <person name="Oberbeckmann S."/>
            <person name="Bunk B."/>
            <person name="Jeske O."/>
            <person name="Meyerdierks A."/>
            <person name="Storesund J.E."/>
            <person name="Kallscheuer N."/>
            <person name="Luecker S."/>
            <person name="Lage O.M."/>
            <person name="Pohl T."/>
            <person name="Merkel B.J."/>
            <person name="Hornburger P."/>
            <person name="Mueller R.-W."/>
            <person name="Bruemmer F."/>
            <person name="Labrenz M."/>
            <person name="Spormann A.M."/>
            <person name="Op Den Camp H."/>
            <person name="Overmann J."/>
            <person name="Amann R."/>
            <person name="Jetten M.S.M."/>
            <person name="Mascher T."/>
            <person name="Medema M.H."/>
            <person name="Devos D.P."/>
            <person name="Kaster A.-K."/>
            <person name="Ovreas L."/>
            <person name="Rohde M."/>
            <person name="Galperin M.Y."/>
            <person name="Jogler C."/>
        </authorList>
    </citation>
    <scope>NUCLEOTIDE SEQUENCE [LARGE SCALE GENOMIC DNA]</scope>
    <source>
        <strain evidence="5 6">CA13</strain>
    </source>
</reference>
<dbReference type="GO" id="GO:0004582">
    <property type="term" value="F:dolichyl-phosphate beta-D-mannosyltransferase activity"/>
    <property type="evidence" value="ECO:0007669"/>
    <property type="project" value="InterPro"/>
</dbReference>
<keyword evidence="3 5" id="KW-0808">Transferase</keyword>
<dbReference type="GO" id="GO:0009247">
    <property type="term" value="P:glycolipid biosynthetic process"/>
    <property type="evidence" value="ECO:0007669"/>
    <property type="project" value="TreeGrafter"/>
</dbReference>
<comment type="caution">
    <text evidence="5">The sequence shown here is derived from an EMBL/GenBank/DDBJ whole genome shotgun (WGS) entry which is preliminary data.</text>
</comment>
<dbReference type="SUPFAM" id="SSF53448">
    <property type="entry name" value="Nucleotide-diphospho-sugar transferases"/>
    <property type="match status" value="1"/>
</dbReference>
<sequence length="251" mass="27967">MVNQTLPHALPDKTSSIRVLVGVCTYNEAANIRLLIDRISDALPEADILIVDDNSPDGTARIVNEEYKDDTSIRVLVRENERGLGGAIRRAIGEAIVGDYDFFINLDGDLSHDPAQLPSMLHKMIDSSAMAVVIGSRYVKGGKLVGWPWHRRVMSRVLNRFATLCLGLPVKDCSGSMRCYRVSSLKKVDLDQLQSQGYSLLEELLVQLNKQGAKMGEVPITFTDRERGKSKLTFREAIRSIAHMLRLGMTR</sequence>